<name>A0AA88I201_ARTSF</name>
<keyword evidence="12" id="KW-1185">Reference proteome</keyword>
<dbReference type="FunFam" id="1.10.630.10:FF:000036">
    <property type="entry name" value="CYtochrome P450 family"/>
    <property type="match status" value="1"/>
</dbReference>
<evidence type="ECO:0000313" key="12">
    <source>
        <dbReference type="Proteomes" id="UP001187531"/>
    </source>
</evidence>
<proteinExistence type="inferred from homology"/>
<dbReference type="GO" id="GO:0006082">
    <property type="term" value="P:organic acid metabolic process"/>
    <property type="evidence" value="ECO:0007669"/>
    <property type="project" value="TreeGrafter"/>
</dbReference>
<keyword evidence="6 8" id="KW-0408">Iron</keyword>
<evidence type="ECO:0000256" key="5">
    <source>
        <dbReference type="ARBA" id="ARBA00023002"/>
    </source>
</evidence>
<dbReference type="Pfam" id="PF00067">
    <property type="entry name" value="p450"/>
    <property type="match status" value="1"/>
</dbReference>
<keyword evidence="7 9" id="KW-0503">Monooxygenase</keyword>
<dbReference type="PRINTS" id="PR00463">
    <property type="entry name" value="EP450I"/>
</dbReference>
<dbReference type="Gene3D" id="1.10.630.10">
    <property type="entry name" value="Cytochrome P450"/>
    <property type="match status" value="1"/>
</dbReference>
<dbReference type="InterPro" id="IPR001128">
    <property type="entry name" value="Cyt_P450"/>
</dbReference>
<evidence type="ECO:0000256" key="2">
    <source>
        <dbReference type="ARBA" id="ARBA00010617"/>
    </source>
</evidence>
<evidence type="ECO:0000256" key="3">
    <source>
        <dbReference type="ARBA" id="ARBA00022617"/>
    </source>
</evidence>
<comment type="cofactor">
    <cofactor evidence="1 8">
        <name>heme</name>
        <dbReference type="ChEBI" id="CHEBI:30413"/>
    </cofactor>
</comment>
<gene>
    <name evidence="11" type="ORF">QYM36_005150</name>
</gene>
<evidence type="ECO:0000256" key="9">
    <source>
        <dbReference type="RuleBase" id="RU000461"/>
    </source>
</evidence>
<comment type="similarity">
    <text evidence="2 9">Belongs to the cytochrome P450 family.</text>
</comment>
<evidence type="ECO:0000256" key="10">
    <source>
        <dbReference type="SAM" id="Phobius"/>
    </source>
</evidence>
<dbReference type="InterPro" id="IPR036396">
    <property type="entry name" value="Cyt_P450_sf"/>
</dbReference>
<dbReference type="AlphaFoldDB" id="A0AA88I201"/>
<sequence>IALKIQFTNSFSSEMILLITISLLIIIHWIYQYAISDIKLRKFNLPPGPKAWPLFGVLPSLVGKVALEEFHKWSDVYGGMYFCKIGVHNIVVVTDARVANNMTINQPDKFSQRPKDLLLGRILGNKGIPFNDGPSWKEHRMFVVQEFRKFGLTKPEVESRIHDEVQIFLEKLSKGTGEPTSINTYLATVTYNIIWSVISGQRFNWDDKQLSNLFKNMEANLDAVEIVGAHNYFLPLMAYQLVRNNPPKLLKIVISRFMYFNTLINSCQNRQEEEEDVISENMIFDYLKELNQRKKTNKGTTFSRTQLLFMVSDLFVAGGETTITTLQWSVLFLALYPEWQEKVREEIRTVYGKERLPSYSEKSSCPILEAFISESLRYRTATAAMWHSTTEDCKVDGYDIPANTWVLFHFQGMHNNKDNWPERDVFNPGRFLSDGVYKKNELFLPFSSGRRACPGESLAKAELFIVLGSLVQHFKVSLPVGKPPPSLRGIFGVTLRPEPYEVVISKVD</sequence>
<feature type="transmembrane region" description="Helical" evidence="10">
    <location>
        <begin position="15"/>
        <end position="34"/>
    </location>
</feature>
<dbReference type="EMBL" id="JAVRJZ010000008">
    <property type="protein sequence ID" value="KAK2719583.1"/>
    <property type="molecule type" value="Genomic_DNA"/>
</dbReference>
<dbReference type="PROSITE" id="PS00086">
    <property type="entry name" value="CYTOCHROME_P450"/>
    <property type="match status" value="1"/>
</dbReference>
<evidence type="ECO:0000313" key="11">
    <source>
        <dbReference type="EMBL" id="KAK2719583.1"/>
    </source>
</evidence>
<evidence type="ECO:0000256" key="6">
    <source>
        <dbReference type="ARBA" id="ARBA00023004"/>
    </source>
</evidence>
<dbReference type="GO" id="GO:0005506">
    <property type="term" value="F:iron ion binding"/>
    <property type="evidence" value="ECO:0007669"/>
    <property type="project" value="InterPro"/>
</dbReference>
<dbReference type="GO" id="GO:0020037">
    <property type="term" value="F:heme binding"/>
    <property type="evidence" value="ECO:0007669"/>
    <property type="project" value="InterPro"/>
</dbReference>
<evidence type="ECO:0008006" key="13">
    <source>
        <dbReference type="Google" id="ProtNLM"/>
    </source>
</evidence>
<keyword evidence="10" id="KW-0812">Transmembrane</keyword>
<dbReference type="Proteomes" id="UP001187531">
    <property type="component" value="Unassembled WGS sequence"/>
</dbReference>
<keyword evidence="5 9" id="KW-0560">Oxidoreductase</keyword>
<organism evidence="11 12">
    <name type="scientific">Artemia franciscana</name>
    <name type="common">Brine shrimp</name>
    <name type="synonym">Artemia sanfranciscana</name>
    <dbReference type="NCBI Taxonomy" id="6661"/>
    <lineage>
        <taxon>Eukaryota</taxon>
        <taxon>Metazoa</taxon>
        <taxon>Ecdysozoa</taxon>
        <taxon>Arthropoda</taxon>
        <taxon>Crustacea</taxon>
        <taxon>Branchiopoda</taxon>
        <taxon>Anostraca</taxon>
        <taxon>Artemiidae</taxon>
        <taxon>Artemia</taxon>
    </lineage>
</organism>
<dbReference type="GO" id="GO:0008395">
    <property type="term" value="F:steroid hydroxylase activity"/>
    <property type="evidence" value="ECO:0007669"/>
    <property type="project" value="TreeGrafter"/>
</dbReference>
<feature type="non-terminal residue" evidence="11">
    <location>
        <position position="1"/>
    </location>
</feature>
<keyword evidence="3 8" id="KW-0349">Heme</keyword>
<dbReference type="GO" id="GO:0006805">
    <property type="term" value="P:xenobiotic metabolic process"/>
    <property type="evidence" value="ECO:0007669"/>
    <property type="project" value="TreeGrafter"/>
</dbReference>
<keyword evidence="10" id="KW-1133">Transmembrane helix</keyword>
<evidence type="ECO:0000256" key="4">
    <source>
        <dbReference type="ARBA" id="ARBA00022723"/>
    </source>
</evidence>
<comment type="caution">
    <text evidence="11">The sequence shown here is derived from an EMBL/GenBank/DDBJ whole genome shotgun (WGS) entry which is preliminary data.</text>
</comment>
<accession>A0AA88I201</accession>
<dbReference type="GO" id="GO:0005737">
    <property type="term" value="C:cytoplasm"/>
    <property type="evidence" value="ECO:0007669"/>
    <property type="project" value="TreeGrafter"/>
</dbReference>
<feature type="binding site" description="axial binding residue" evidence="8">
    <location>
        <position position="453"/>
    </location>
    <ligand>
        <name>heme</name>
        <dbReference type="ChEBI" id="CHEBI:30413"/>
    </ligand>
    <ligandPart>
        <name>Fe</name>
        <dbReference type="ChEBI" id="CHEBI:18248"/>
    </ligandPart>
</feature>
<evidence type="ECO:0000256" key="7">
    <source>
        <dbReference type="ARBA" id="ARBA00023033"/>
    </source>
</evidence>
<dbReference type="InterPro" id="IPR002401">
    <property type="entry name" value="Cyt_P450_E_grp-I"/>
</dbReference>
<dbReference type="PANTHER" id="PTHR24300:SF376">
    <property type="entry name" value="CYTOCHROME P450 15A1"/>
    <property type="match status" value="1"/>
</dbReference>
<dbReference type="InterPro" id="IPR050182">
    <property type="entry name" value="Cytochrome_P450_fam2"/>
</dbReference>
<dbReference type="GO" id="GO:0016712">
    <property type="term" value="F:oxidoreductase activity, acting on paired donors, with incorporation or reduction of molecular oxygen, reduced flavin or flavoprotein as one donor, and incorporation of one atom of oxygen"/>
    <property type="evidence" value="ECO:0007669"/>
    <property type="project" value="TreeGrafter"/>
</dbReference>
<protein>
    <recommendedName>
        <fullName evidence="13">Cytochrome P450</fullName>
    </recommendedName>
</protein>
<evidence type="ECO:0000256" key="1">
    <source>
        <dbReference type="ARBA" id="ARBA00001971"/>
    </source>
</evidence>
<reference evidence="11" key="1">
    <citation type="submission" date="2023-07" db="EMBL/GenBank/DDBJ databases">
        <title>Chromosome-level genome assembly of Artemia franciscana.</title>
        <authorList>
            <person name="Jo E."/>
        </authorList>
    </citation>
    <scope>NUCLEOTIDE SEQUENCE</scope>
    <source>
        <tissue evidence="11">Whole body</tissue>
    </source>
</reference>
<dbReference type="PANTHER" id="PTHR24300">
    <property type="entry name" value="CYTOCHROME P450 508A4-RELATED"/>
    <property type="match status" value="1"/>
</dbReference>
<dbReference type="SUPFAM" id="SSF48264">
    <property type="entry name" value="Cytochrome P450"/>
    <property type="match status" value="1"/>
</dbReference>
<dbReference type="InterPro" id="IPR017972">
    <property type="entry name" value="Cyt_P450_CS"/>
</dbReference>
<keyword evidence="4 8" id="KW-0479">Metal-binding</keyword>
<dbReference type="PRINTS" id="PR00385">
    <property type="entry name" value="P450"/>
</dbReference>
<evidence type="ECO:0000256" key="8">
    <source>
        <dbReference type="PIRSR" id="PIRSR602401-1"/>
    </source>
</evidence>
<keyword evidence="10" id="KW-0472">Membrane</keyword>